<dbReference type="HOGENOM" id="CLU_031567_2_1_1"/>
<dbReference type="Gene3D" id="1.10.10.10">
    <property type="entry name" value="Winged helix-like DNA-binding domain superfamily/Winged helix DNA-binding domain"/>
    <property type="match status" value="1"/>
</dbReference>
<dbReference type="STRING" id="322104.A3LVS6"/>
<dbReference type="RefSeq" id="XP_001384859.2">
    <property type="nucleotide sequence ID" value="XM_001384822.1"/>
</dbReference>
<dbReference type="InterPro" id="IPR000717">
    <property type="entry name" value="PCI_dom"/>
</dbReference>
<sequence length="445" mass="50841">MLTLSGYIKKIVKALKHEDADQLRDCLTINPANNAGEARADFAEPNDFDLYPVPEKFRPVVKCHLKVMTSIYKYKSIDTAFTELNEMNSNLIRAAESQTNWINSPLMSSLSELIAVYKVRQQKYPEDVSSYQFQDMEIDSFEGGSGNGPKTSALEQLSITVNKGFKLSLNDKNLVLSQSKRNDIYFFLSNLIKIYFKMNKLELAKSVEKAVKGTRFELPPMNAKSANKKHLVVYLYYSSLLSLDDGDFTAAESKLDKAMDLMRYYSQKCARQTNQILLILLPLKLHNKNQVINSPEFWKEHPELQLVYRDNLLYSVIHGDIAKFEDCIKKYEVVFLKNHLYLLVLSLKQQCYLRLVKKTATIYRELCTDPSQAHIVPFSAFQVAFEFSKYGTSEKEQDVDDRVFGYAQEEIECILAGLIAKGKIKGYLSNINCCAVLSKTVAFPK</sequence>
<dbReference type="PANTHER" id="PTHR12732">
    <property type="entry name" value="UNCHARACTERIZED PROTEASOME COMPONENT REGION PCI-CONTAINING"/>
    <property type="match status" value="1"/>
</dbReference>
<dbReference type="KEGG" id="pic:PICST_61010"/>
<dbReference type="OrthoDB" id="10252687at2759"/>
<dbReference type="AlphaFoldDB" id="A3LVS6"/>
<dbReference type="GO" id="GO:0003723">
    <property type="term" value="F:RNA binding"/>
    <property type="evidence" value="ECO:0007669"/>
    <property type="project" value="InterPro"/>
</dbReference>
<keyword evidence="4" id="KW-1185">Reference proteome</keyword>
<evidence type="ECO:0000259" key="2">
    <source>
        <dbReference type="Pfam" id="PF01399"/>
    </source>
</evidence>
<evidence type="ECO:0000256" key="1">
    <source>
        <dbReference type="ARBA" id="ARBA00025771"/>
    </source>
</evidence>
<protein>
    <recommendedName>
        <fullName evidence="2">PCI domain-containing protein</fullName>
    </recommendedName>
</protein>
<dbReference type="GO" id="GO:0003690">
    <property type="term" value="F:double-stranded DNA binding"/>
    <property type="evidence" value="ECO:0007669"/>
    <property type="project" value="InterPro"/>
</dbReference>
<evidence type="ECO:0000313" key="4">
    <source>
        <dbReference type="Proteomes" id="UP000002258"/>
    </source>
</evidence>
<dbReference type="FunCoup" id="A3LVS6">
    <property type="interactions" value="918"/>
</dbReference>
<feature type="domain" description="PCI" evidence="2">
    <location>
        <begin position="329"/>
        <end position="434"/>
    </location>
</feature>
<dbReference type="Proteomes" id="UP000002258">
    <property type="component" value="Chromosome 5"/>
</dbReference>
<dbReference type="SMART" id="SM00753">
    <property type="entry name" value="PAM"/>
    <property type="match status" value="1"/>
</dbReference>
<proteinExistence type="inferred from homology"/>
<gene>
    <name evidence="3" type="ORF">PICST_61010</name>
</gene>
<dbReference type="Pfam" id="PF01399">
    <property type="entry name" value="PCI"/>
    <property type="match status" value="1"/>
</dbReference>
<dbReference type="InterPro" id="IPR045114">
    <property type="entry name" value="Csn12-like"/>
</dbReference>
<dbReference type="eggNOG" id="KOG2688">
    <property type="taxonomic scope" value="Eukaryota"/>
</dbReference>
<organism evidence="3 4">
    <name type="scientific">Scheffersomyces stipitis (strain ATCC 58785 / CBS 6054 / NBRC 10063 / NRRL Y-11545)</name>
    <name type="common">Yeast</name>
    <name type="synonym">Pichia stipitis</name>
    <dbReference type="NCBI Taxonomy" id="322104"/>
    <lineage>
        <taxon>Eukaryota</taxon>
        <taxon>Fungi</taxon>
        <taxon>Dikarya</taxon>
        <taxon>Ascomycota</taxon>
        <taxon>Saccharomycotina</taxon>
        <taxon>Pichiomycetes</taxon>
        <taxon>Debaryomycetaceae</taxon>
        <taxon>Scheffersomyces</taxon>
    </lineage>
</organism>
<dbReference type="InterPro" id="IPR036388">
    <property type="entry name" value="WH-like_DNA-bd_sf"/>
</dbReference>
<comment type="similarity">
    <text evidence="1">Belongs to the CSN12 family.</text>
</comment>
<dbReference type="EMBL" id="CP000499">
    <property type="protein sequence ID" value="ABN66830.2"/>
    <property type="molecule type" value="Genomic_DNA"/>
</dbReference>
<name>A3LVS6_PICST</name>
<dbReference type="GeneID" id="4839326"/>
<dbReference type="InParanoid" id="A3LVS6"/>
<dbReference type="OMA" id="ESQTNWI"/>
<dbReference type="PANTHER" id="PTHR12732:SF0">
    <property type="entry name" value="PCI DOMAIN-CONTAINING PROTEIN 2"/>
    <property type="match status" value="1"/>
</dbReference>
<reference evidence="3 4" key="1">
    <citation type="journal article" date="2007" name="Nat. Biotechnol.">
        <title>Genome sequence of the lignocellulose-bioconverting and xylose-fermenting yeast Pichia stipitis.</title>
        <authorList>
            <person name="Jeffries T.W."/>
            <person name="Grigoriev I.V."/>
            <person name="Grimwood J."/>
            <person name="Laplaza J.M."/>
            <person name="Aerts A."/>
            <person name="Salamov A."/>
            <person name="Schmutz J."/>
            <person name="Lindquist E."/>
            <person name="Dehal P."/>
            <person name="Shapiro H."/>
            <person name="Jin Y.S."/>
            <person name="Passoth V."/>
            <person name="Richardson P.M."/>
        </authorList>
    </citation>
    <scope>NUCLEOTIDE SEQUENCE [LARGE SCALE GENOMIC DNA]</scope>
    <source>
        <strain evidence="4">ATCC 58785 / CBS 6054 / NBRC 10063 / NRRL Y-11545</strain>
    </source>
</reference>
<accession>A3LVS6</accession>
<evidence type="ECO:0000313" key="3">
    <source>
        <dbReference type="EMBL" id="ABN66830.2"/>
    </source>
</evidence>